<dbReference type="InterPro" id="IPR045078">
    <property type="entry name" value="TST/MPST-like"/>
</dbReference>
<evidence type="ECO:0000259" key="4">
    <source>
        <dbReference type="PROSITE" id="PS50206"/>
    </source>
</evidence>
<keyword evidence="6" id="KW-1185">Reference proteome</keyword>
<evidence type="ECO:0000256" key="1">
    <source>
        <dbReference type="ARBA" id="ARBA00022679"/>
    </source>
</evidence>
<dbReference type="PROSITE" id="PS50206">
    <property type="entry name" value="RHODANESE_3"/>
    <property type="match status" value="2"/>
</dbReference>
<dbReference type="InterPro" id="IPR001307">
    <property type="entry name" value="Thiosulphate_STrfase_CS"/>
</dbReference>
<feature type="chain" id="PRO_5045289214" description="Rhodanese domain-containing protein" evidence="3">
    <location>
        <begin position="28"/>
        <end position="315"/>
    </location>
</feature>
<dbReference type="Pfam" id="PF00581">
    <property type="entry name" value="Rhodanese"/>
    <property type="match status" value="2"/>
</dbReference>
<dbReference type="SUPFAM" id="SSF52821">
    <property type="entry name" value="Rhodanese/Cell cycle control phosphatase"/>
    <property type="match status" value="2"/>
</dbReference>
<accession>A0ABS1CK21</accession>
<dbReference type="InterPro" id="IPR036873">
    <property type="entry name" value="Rhodanese-like_dom_sf"/>
</dbReference>
<dbReference type="PROSITE" id="PS00380">
    <property type="entry name" value="RHODANESE_1"/>
    <property type="match status" value="1"/>
</dbReference>
<protein>
    <recommendedName>
        <fullName evidence="4">Rhodanese domain-containing protein</fullName>
    </recommendedName>
</protein>
<evidence type="ECO:0000313" key="6">
    <source>
        <dbReference type="Proteomes" id="UP000748752"/>
    </source>
</evidence>
<keyword evidence="3" id="KW-0732">Signal</keyword>
<keyword evidence="1" id="KW-0808">Transferase</keyword>
<gene>
    <name evidence="5" type="ORF">CKO31_16220</name>
</gene>
<dbReference type="Gene3D" id="3.40.250.10">
    <property type="entry name" value="Rhodanese-like domain"/>
    <property type="match status" value="2"/>
</dbReference>
<dbReference type="InterPro" id="IPR001763">
    <property type="entry name" value="Rhodanese-like_dom"/>
</dbReference>
<reference evidence="5 6" key="1">
    <citation type="journal article" date="2020" name="Microorganisms">
        <title>Osmotic Adaptation and Compatible Solute Biosynthesis of Phototrophic Bacteria as Revealed from Genome Analyses.</title>
        <authorList>
            <person name="Imhoff J.F."/>
            <person name="Rahn T."/>
            <person name="Kunzel S."/>
            <person name="Keller A."/>
            <person name="Neulinger S.C."/>
        </authorList>
    </citation>
    <scope>NUCLEOTIDE SEQUENCE [LARGE SCALE GENOMIC DNA]</scope>
    <source>
        <strain evidence="5 6">DSM 6210</strain>
    </source>
</reference>
<keyword evidence="2" id="KW-0677">Repeat</keyword>
<feature type="domain" description="Rhodanese" evidence="4">
    <location>
        <begin position="43"/>
        <end position="162"/>
    </location>
</feature>
<evidence type="ECO:0000256" key="2">
    <source>
        <dbReference type="ARBA" id="ARBA00022737"/>
    </source>
</evidence>
<feature type="signal peptide" evidence="3">
    <location>
        <begin position="1"/>
        <end position="27"/>
    </location>
</feature>
<dbReference type="Proteomes" id="UP000748752">
    <property type="component" value="Unassembled WGS sequence"/>
</dbReference>
<sequence>MLKHWLRNWLRHWLLAAALTLALPIAAAETAPALVDAAWLKAHADDIVVVDLQEPKAFQRFHIPGAVSLPYDRWRTSAPKGNKNPALLESMLPDVAALAAMLGESGVGNDDHVVIVATGRGAGDLAAAARVFWTFNVLGHDAVSVLDGGLVAYADAGGRLVKGPERRAASTFEPALRPELIPDAAAVEAARAADAQLVDARSEGEFVGIYTGDSDERPGTIPGARHLPYDWVAADGGAKLRSAGALAQLFEARGIDPSQAQVHFCHSGNRAALTWFAAYAVLGNEEAKLYDGSMMEWAQSDDRPVAAEIELCEAC</sequence>
<comment type="caution">
    <text evidence="5">The sequence shown here is derived from an EMBL/GenBank/DDBJ whole genome shotgun (WGS) entry which is preliminary data.</text>
</comment>
<dbReference type="CDD" id="cd01448">
    <property type="entry name" value="TST_Repeat_1"/>
    <property type="match status" value="1"/>
</dbReference>
<dbReference type="PANTHER" id="PTHR11364">
    <property type="entry name" value="THIOSULFATE SULFERTANSFERASE"/>
    <property type="match status" value="1"/>
</dbReference>
<organism evidence="5 6">
    <name type="scientific">Thiohalocapsa halophila</name>
    <dbReference type="NCBI Taxonomy" id="69359"/>
    <lineage>
        <taxon>Bacteria</taxon>
        <taxon>Pseudomonadati</taxon>
        <taxon>Pseudomonadota</taxon>
        <taxon>Gammaproteobacteria</taxon>
        <taxon>Chromatiales</taxon>
        <taxon>Chromatiaceae</taxon>
        <taxon>Thiohalocapsa</taxon>
    </lineage>
</organism>
<dbReference type="SMART" id="SM00450">
    <property type="entry name" value="RHOD"/>
    <property type="match status" value="2"/>
</dbReference>
<feature type="domain" description="Rhodanese" evidence="4">
    <location>
        <begin position="191"/>
        <end position="306"/>
    </location>
</feature>
<dbReference type="EMBL" id="NRRV01000043">
    <property type="protein sequence ID" value="MBK1632256.1"/>
    <property type="molecule type" value="Genomic_DNA"/>
</dbReference>
<evidence type="ECO:0000313" key="5">
    <source>
        <dbReference type="EMBL" id="MBK1632256.1"/>
    </source>
</evidence>
<proteinExistence type="predicted"/>
<name>A0ABS1CK21_9GAMM</name>
<dbReference type="PANTHER" id="PTHR11364:SF27">
    <property type="entry name" value="SULFURTRANSFERASE"/>
    <property type="match status" value="1"/>
</dbReference>
<dbReference type="RefSeq" id="WP_200239671.1">
    <property type="nucleotide sequence ID" value="NZ_NRRV01000043.1"/>
</dbReference>
<evidence type="ECO:0000256" key="3">
    <source>
        <dbReference type="SAM" id="SignalP"/>
    </source>
</evidence>